<keyword evidence="5 7" id="KW-0418">Kinase</keyword>
<dbReference type="GO" id="GO:0005524">
    <property type="term" value="F:ATP binding"/>
    <property type="evidence" value="ECO:0007669"/>
    <property type="project" value="UniProtKB-UniRule"/>
</dbReference>
<protein>
    <recommendedName>
        <fullName evidence="7 8">Homoserine kinase</fullName>
        <shortName evidence="7">HK</shortName>
        <shortName evidence="7">HSK</shortName>
        <ecNumber evidence="7 8">2.7.1.39</ecNumber>
    </recommendedName>
</protein>
<dbReference type="Gene3D" id="3.30.70.890">
    <property type="entry name" value="GHMP kinase, C-terminal domain"/>
    <property type="match status" value="1"/>
</dbReference>
<dbReference type="EMBL" id="CP003096">
    <property type="protein sequence ID" value="AER66325.1"/>
    <property type="molecule type" value="Genomic_DNA"/>
</dbReference>
<evidence type="ECO:0000256" key="3">
    <source>
        <dbReference type="ARBA" id="ARBA00022697"/>
    </source>
</evidence>
<dbReference type="GO" id="GO:0004413">
    <property type="term" value="F:homoserine kinase activity"/>
    <property type="evidence" value="ECO:0007669"/>
    <property type="project" value="UniProtKB-UniRule"/>
</dbReference>
<feature type="binding site" evidence="7">
    <location>
        <begin position="92"/>
        <end position="102"/>
    </location>
    <ligand>
        <name>ATP</name>
        <dbReference type="ChEBI" id="CHEBI:30616"/>
    </ligand>
</feature>
<dbReference type="UniPathway" id="UPA00050">
    <property type="reaction ID" value="UER00064"/>
</dbReference>
<evidence type="ECO:0000259" key="9">
    <source>
        <dbReference type="Pfam" id="PF00288"/>
    </source>
</evidence>
<dbReference type="GO" id="GO:0005737">
    <property type="term" value="C:cytoplasm"/>
    <property type="evidence" value="ECO:0007669"/>
    <property type="project" value="UniProtKB-SubCell"/>
</dbReference>
<evidence type="ECO:0000313" key="12">
    <source>
        <dbReference type="Proteomes" id="UP000005868"/>
    </source>
</evidence>
<evidence type="ECO:0000256" key="8">
    <source>
        <dbReference type="NCBIfam" id="TIGR00191"/>
    </source>
</evidence>
<dbReference type="EC" id="2.7.1.39" evidence="7 8"/>
<dbReference type="InterPro" id="IPR013750">
    <property type="entry name" value="GHMP_kinase_C_dom"/>
</dbReference>
<dbReference type="PIRSF" id="PIRSF000676">
    <property type="entry name" value="Homoser_kin"/>
    <property type="match status" value="1"/>
</dbReference>
<dbReference type="OrthoDB" id="9769912at2"/>
<evidence type="ECO:0000256" key="5">
    <source>
        <dbReference type="ARBA" id="ARBA00022777"/>
    </source>
</evidence>
<reference evidence="12" key="1">
    <citation type="submission" date="2011-10" db="EMBL/GenBank/DDBJ databases">
        <title>The complete genome of chromosome of Thermovirga lienii DSM 17291.</title>
        <authorList>
            <consortium name="US DOE Joint Genome Institute (JGI-PGF)"/>
            <person name="Lucas S."/>
            <person name="Copeland A."/>
            <person name="Lapidus A."/>
            <person name="Glavina del Rio T."/>
            <person name="Dalin E."/>
            <person name="Tice H."/>
            <person name="Bruce D."/>
            <person name="Goodwin L."/>
            <person name="Pitluck S."/>
            <person name="Peters L."/>
            <person name="Mikhailova N."/>
            <person name="Saunders E."/>
            <person name="Kyrpides N."/>
            <person name="Mavromatis K."/>
            <person name="Ivanova N."/>
            <person name="Last F.I."/>
            <person name="Brettin T."/>
            <person name="Detter J.C."/>
            <person name="Han C."/>
            <person name="Larimer F."/>
            <person name="Land M."/>
            <person name="Hauser L."/>
            <person name="Markowitz V."/>
            <person name="Cheng J.-F."/>
            <person name="Hugenholtz P."/>
            <person name="Woyke T."/>
            <person name="Wu D."/>
            <person name="Spring S."/>
            <person name="Schroeder M."/>
            <person name="Brambilla E.-M."/>
            <person name="Klenk H.-P."/>
            <person name="Eisen J.A."/>
        </authorList>
    </citation>
    <scope>NUCLEOTIDE SEQUENCE [LARGE SCALE GENOMIC DNA]</scope>
    <source>
        <strain evidence="12">ATCC BAA-1197 / DSM 17291 / Cas60314</strain>
    </source>
</reference>
<comment type="function">
    <text evidence="7">Catalyzes the ATP-dependent phosphorylation of L-homoserine to L-homoserine phosphate.</text>
</comment>
<dbReference type="KEGG" id="tli:Tlie_0590"/>
<comment type="catalytic activity">
    <reaction evidence="7">
        <text>L-homoserine + ATP = O-phospho-L-homoserine + ADP + H(+)</text>
        <dbReference type="Rhea" id="RHEA:13985"/>
        <dbReference type="ChEBI" id="CHEBI:15378"/>
        <dbReference type="ChEBI" id="CHEBI:30616"/>
        <dbReference type="ChEBI" id="CHEBI:57476"/>
        <dbReference type="ChEBI" id="CHEBI:57590"/>
        <dbReference type="ChEBI" id="CHEBI:456216"/>
        <dbReference type="EC" id="2.7.1.39"/>
    </reaction>
</comment>
<keyword evidence="1 7" id="KW-0028">Amino-acid biosynthesis</keyword>
<dbReference type="Gene3D" id="3.30.230.10">
    <property type="match status" value="1"/>
</dbReference>
<name>G7V8G3_THELD</name>
<dbReference type="Pfam" id="PF08544">
    <property type="entry name" value="GHMP_kinases_C"/>
    <property type="match status" value="1"/>
</dbReference>
<dbReference type="InterPro" id="IPR006204">
    <property type="entry name" value="GHMP_kinase_N_dom"/>
</dbReference>
<keyword evidence="12" id="KW-1185">Reference proteome</keyword>
<dbReference type="STRING" id="580340.Tlie_0590"/>
<evidence type="ECO:0000256" key="7">
    <source>
        <dbReference type="HAMAP-Rule" id="MF_00384"/>
    </source>
</evidence>
<dbReference type="HOGENOM" id="CLU_041243_0_2_0"/>
<evidence type="ECO:0000256" key="4">
    <source>
        <dbReference type="ARBA" id="ARBA00022741"/>
    </source>
</evidence>
<comment type="pathway">
    <text evidence="7">Amino-acid biosynthesis; L-threonine biosynthesis; L-threonine from L-aspartate: step 4/5.</text>
</comment>
<evidence type="ECO:0000256" key="2">
    <source>
        <dbReference type="ARBA" id="ARBA00022679"/>
    </source>
</evidence>
<dbReference type="AlphaFoldDB" id="G7V8G3"/>
<dbReference type="PANTHER" id="PTHR20861">
    <property type="entry name" value="HOMOSERINE/4-DIPHOSPHOCYTIDYL-2-C-METHYL-D-ERYTHRITOL KINASE"/>
    <property type="match status" value="1"/>
</dbReference>
<dbReference type="InterPro" id="IPR000870">
    <property type="entry name" value="Homoserine_kinase"/>
</dbReference>
<gene>
    <name evidence="7" type="primary">thrB</name>
    <name evidence="11" type="ordered locus">Tlie_0590</name>
</gene>
<keyword evidence="4 7" id="KW-0547">Nucleotide-binding</keyword>
<keyword evidence="2 7" id="KW-0808">Transferase</keyword>
<dbReference type="InterPro" id="IPR020568">
    <property type="entry name" value="Ribosomal_Su5_D2-typ_SF"/>
</dbReference>
<dbReference type="Proteomes" id="UP000005868">
    <property type="component" value="Chromosome"/>
</dbReference>
<dbReference type="InterPro" id="IPR014721">
    <property type="entry name" value="Ribsml_uS5_D2-typ_fold_subgr"/>
</dbReference>
<dbReference type="HAMAP" id="MF_00384">
    <property type="entry name" value="Homoser_kinase"/>
    <property type="match status" value="1"/>
</dbReference>
<feature type="domain" description="GHMP kinase N-terminal" evidence="9">
    <location>
        <begin position="63"/>
        <end position="145"/>
    </location>
</feature>
<accession>G7V8G3</accession>
<proteinExistence type="inferred from homology"/>
<comment type="subcellular location">
    <subcellularLocation>
        <location evidence="7">Cytoplasm</location>
    </subcellularLocation>
</comment>
<dbReference type="NCBIfam" id="TIGR00191">
    <property type="entry name" value="thrB"/>
    <property type="match status" value="1"/>
</dbReference>
<organism evidence="11 12">
    <name type="scientific">Thermovirga lienii (strain ATCC BAA-1197 / DSM 17291 / Cas60314)</name>
    <dbReference type="NCBI Taxonomy" id="580340"/>
    <lineage>
        <taxon>Bacteria</taxon>
        <taxon>Thermotogati</taxon>
        <taxon>Synergistota</taxon>
        <taxon>Synergistia</taxon>
        <taxon>Synergistales</taxon>
        <taxon>Thermovirgaceae</taxon>
        <taxon>Thermovirga</taxon>
    </lineage>
</organism>
<evidence type="ECO:0000313" key="11">
    <source>
        <dbReference type="EMBL" id="AER66325.1"/>
    </source>
</evidence>
<keyword evidence="7" id="KW-0963">Cytoplasm</keyword>
<comment type="similarity">
    <text evidence="7">Belongs to the GHMP kinase family. Homoserine kinase subfamily.</text>
</comment>
<dbReference type="eggNOG" id="COG0083">
    <property type="taxonomic scope" value="Bacteria"/>
</dbReference>
<evidence type="ECO:0000256" key="6">
    <source>
        <dbReference type="ARBA" id="ARBA00022840"/>
    </source>
</evidence>
<evidence type="ECO:0000259" key="10">
    <source>
        <dbReference type="Pfam" id="PF08544"/>
    </source>
</evidence>
<dbReference type="PRINTS" id="PR00958">
    <property type="entry name" value="HOMSERKINASE"/>
</dbReference>
<sequence>MMEPIFRVKVPATSANLGSGFDTMGLALSLYNFYDVLALDEPGAYKVEVYGEGAAELEKADVNLIIKSYEQACSEWGMESPGLTIRCLNAIPFYRGLGSSASAIAGGVMIANALREDPLSVEELLPLMVRMEGHPDNIVPCCLGGMVVSCMNGTQLRYVRLPSPPKEISAVVAVPEVHVSTKDARQALPAQISHEDAVFSLNRAALLAASWAVGKWENLTWAMDDRLHQPFRAKLFPGGEEILEEVKKVRGCLGVAISGSGPSMLALTHGSPREVAEAMCRLFTKNNLRSRFFVLSVDEDGATIEKVAEEEEVVA</sequence>
<feature type="domain" description="GHMP kinase C-terminal" evidence="10">
    <location>
        <begin position="213"/>
        <end position="283"/>
    </location>
</feature>
<dbReference type="Pfam" id="PF00288">
    <property type="entry name" value="GHMP_kinases_N"/>
    <property type="match status" value="1"/>
</dbReference>
<dbReference type="InterPro" id="IPR036554">
    <property type="entry name" value="GHMP_kinase_C_sf"/>
</dbReference>
<reference evidence="11 12" key="2">
    <citation type="journal article" date="2012" name="Stand. Genomic Sci.">
        <title>Genome sequence of the moderately thermophilic, amino-acid-degrading and sulfur-reducing bacterium Thermovirga lienii type strain (Cas60314(T)).</title>
        <authorList>
            <person name="Goker M."/>
            <person name="Saunders E."/>
            <person name="Lapidus A."/>
            <person name="Nolan M."/>
            <person name="Lucas S."/>
            <person name="Hammon N."/>
            <person name="Deshpande S."/>
            <person name="Cheng J.F."/>
            <person name="Han C."/>
            <person name="Tapia R."/>
            <person name="Goodwin L.A."/>
            <person name="Pitluck S."/>
            <person name="Liolios K."/>
            <person name="Mavromatis K."/>
            <person name="Pagani I."/>
            <person name="Ivanova N."/>
            <person name="Mikhailova N."/>
            <person name="Pati A."/>
            <person name="Chen A."/>
            <person name="Palaniappan K."/>
            <person name="Land M."/>
            <person name="Chang Y.J."/>
            <person name="Jeffries C.D."/>
            <person name="Brambilla E.M."/>
            <person name="Rohde M."/>
            <person name="Spring S."/>
            <person name="Detter J.C."/>
            <person name="Woyke T."/>
            <person name="Bristow J."/>
            <person name="Eisen J.A."/>
            <person name="Markowitz V."/>
            <person name="Hugenholtz P."/>
            <person name="Kyrpides N.C."/>
            <person name="Klenk H.P."/>
        </authorList>
    </citation>
    <scope>NUCLEOTIDE SEQUENCE [LARGE SCALE GENOMIC DNA]</scope>
    <source>
        <strain evidence="12">ATCC BAA-1197 / DSM 17291 / Cas60314</strain>
    </source>
</reference>
<dbReference type="SUPFAM" id="SSF55060">
    <property type="entry name" value="GHMP Kinase, C-terminal domain"/>
    <property type="match status" value="1"/>
</dbReference>
<evidence type="ECO:0000256" key="1">
    <source>
        <dbReference type="ARBA" id="ARBA00022605"/>
    </source>
</evidence>
<keyword evidence="3 7" id="KW-0791">Threonine biosynthesis</keyword>
<keyword evidence="6 7" id="KW-0067">ATP-binding</keyword>
<dbReference type="SUPFAM" id="SSF54211">
    <property type="entry name" value="Ribosomal protein S5 domain 2-like"/>
    <property type="match status" value="1"/>
</dbReference>
<dbReference type="GO" id="GO:0009088">
    <property type="term" value="P:threonine biosynthetic process"/>
    <property type="evidence" value="ECO:0007669"/>
    <property type="project" value="UniProtKB-UniRule"/>
</dbReference>
<dbReference type="PANTHER" id="PTHR20861:SF1">
    <property type="entry name" value="HOMOSERINE KINASE"/>
    <property type="match status" value="1"/>
</dbReference>